<evidence type="ECO:0000313" key="1">
    <source>
        <dbReference type="EMBL" id="VDP16095.1"/>
    </source>
</evidence>
<dbReference type="WBParaSite" id="OFLC_0001424001-mRNA-1">
    <property type="protein sequence ID" value="OFLC_0001424001-mRNA-1"/>
    <property type="gene ID" value="OFLC_0001424001"/>
</dbReference>
<evidence type="ECO:0000313" key="3">
    <source>
        <dbReference type="WBParaSite" id="OFLC_0001424001-mRNA-1"/>
    </source>
</evidence>
<accession>A0A183I3C0</accession>
<sequence>MEEKMGWKGGMDGWMDGGGEVLILGTADGKSSSGRQQQTATAAAGVAHTAHSNAFCMLCVWLP</sequence>
<name>A0A183I3C0_9BILA</name>
<dbReference type="Proteomes" id="UP000267606">
    <property type="component" value="Unassembled WGS sequence"/>
</dbReference>
<reference evidence="3" key="1">
    <citation type="submission" date="2016-06" db="UniProtKB">
        <authorList>
            <consortium name="WormBaseParasite"/>
        </authorList>
    </citation>
    <scope>IDENTIFICATION</scope>
</reference>
<keyword evidence="2" id="KW-1185">Reference proteome</keyword>
<proteinExistence type="predicted"/>
<organism evidence="3">
    <name type="scientific">Onchocerca flexuosa</name>
    <dbReference type="NCBI Taxonomy" id="387005"/>
    <lineage>
        <taxon>Eukaryota</taxon>
        <taxon>Metazoa</taxon>
        <taxon>Ecdysozoa</taxon>
        <taxon>Nematoda</taxon>
        <taxon>Chromadorea</taxon>
        <taxon>Rhabditida</taxon>
        <taxon>Spirurina</taxon>
        <taxon>Spiruromorpha</taxon>
        <taxon>Filarioidea</taxon>
        <taxon>Onchocercidae</taxon>
        <taxon>Onchocerca</taxon>
    </lineage>
</organism>
<dbReference type="AlphaFoldDB" id="A0A183I3C0"/>
<gene>
    <name evidence="1" type="ORF">OFLC_LOCUS14232</name>
</gene>
<evidence type="ECO:0000313" key="2">
    <source>
        <dbReference type="Proteomes" id="UP000267606"/>
    </source>
</evidence>
<reference evidence="1 2" key="2">
    <citation type="submission" date="2018-11" db="EMBL/GenBank/DDBJ databases">
        <authorList>
            <consortium name="Pathogen Informatics"/>
        </authorList>
    </citation>
    <scope>NUCLEOTIDE SEQUENCE [LARGE SCALE GENOMIC DNA]</scope>
</reference>
<protein>
    <submittedName>
        <fullName evidence="1 3">Uncharacterized protein</fullName>
    </submittedName>
</protein>
<dbReference type="EMBL" id="UZAJ01040692">
    <property type="protein sequence ID" value="VDP16095.1"/>
    <property type="molecule type" value="Genomic_DNA"/>
</dbReference>